<evidence type="ECO:0000256" key="2">
    <source>
        <dbReference type="SAM" id="MobiDB-lite"/>
    </source>
</evidence>
<reference evidence="4" key="2">
    <citation type="submission" date="2018-07" db="EMBL/GenBank/DDBJ databases">
        <authorList>
            <person name="Mckenzie S.K."/>
            <person name="Kronauer D.J.C."/>
        </authorList>
    </citation>
    <scope>NUCLEOTIDE SEQUENCE</scope>
    <source>
        <strain evidence="4">Clonal line C1</strain>
    </source>
</reference>
<evidence type="ECO:0000313" key="4">
    <source>
        <dbReference type="EMBL" id="RLU18307.1"/>
    </source>
</evidence>
<proteinExistence type="predicted"/>
<gene>
    <name evidence="4" type="ORF">DMN91_008664</name>
</gene>
<keyword evidence="1" id="KW-0863">Zinc-finger</keyword>
<feature type="compositionally biased region" description="Polar residues" evidence="2">
    <location>
        <begin position="269"/>
        <end position="296"/>
    </location>
</feature>
<evidence type="ECO:0000256" key="1">
    <source>
        <dbReference type="PROSITE-ProRule" id="PRU00047"/>
    </source>
</evidence>
<dbReference type="Gene3D" id="4.10.60.10">
    <property type="entry name" value="Zinc finger, CCHC-type"/>
    <property type="match status" value="1"/>
</dbReference>
<dbReference type="GO" id="GO:0008270">
    <property type="term" value="F:zinc ion binding"/>
    <property type="evidence" value="ECO:0007669"/>
    <property type="project" value="UniProtKB-KW"/>
</dbReference>
<evidence type="ECO:0000259" key="3">
    <source>
        <dbReference type="PROSITE" id="PS50158"/>
    </source>
</evidence>
<dbReference type="InterPro" id="IPR036875">
    <property type="entry name" value="Znf_CCHC_sf"/>
</dbReference>
<dbReference type="PROSITE" id="PS50158">
    <property type="entry name" value="ZF_CCHC"/>
    <property type="match status" value="2"/>
</dbReference>
<dbReference type="SMART" id="SM00343">
    <property type="entry name" value="ZnF_C2HC"/>
    <property type="match status" value="2"/>
</dbReference>
<feature type="domain" description="CCHC-type" evidence="3">
    <location>
        <begin position="257"/>
        <end position="272"/>
    </location>
</feature>
<feature type="non-terminal residue" evidence="4">
    <location>
        <position position="1"/>
    </location>
</feature>
<protein>
    <recommendedName>
        <fullName evidence="3">CCHC-type domain-containing protein</fullName>
    </recommendedName>
</protein>
<organism evidence="4">
    <name type="scientific">Ooceraea biroi</name>
    <name type="common">Clonal raider ant</name>
    <name type="synonym">Cerapachys biroi</name>
    <dbReference type="NCBI Taxonomy" id="2015173"/>
    <lineage>
        <taxon>Eukaryota</taxon>
        <taxon>Metazoa</taxon>
        <taxon>Ecdysozoa</taxon>
        <taxon>Arthropoda</taxon>
        <taxon>Hexapoda</taxon>
        <taxon>Insecta</taxon>
        <taxon>Pterygota</taxon>
        <taxon>Neoptera</taxon>
        <taxon>Endopterygota</taxon>
        <taxon>Hymenoptera</taxon>
        <taxon>Apocrita</taxon>
        <taxon>Aculeata</taxon>
        <taxon>Formicoidea</taxon>
        <taxon>Formicidae</taxon>
        <taxon>Dorylinae</taxon>
        <taxon>Ooceraea</taxon>
    </lineage>
</organism>
<dbReference type="OrthoDB" id="7555371at2759"/>
<name>A0A3L8DCT1_OOCBI</name>
<dbReference type="SUPFAM" id="SSF57756">
    <property type="entry name" value="Retrovirus zinc finger-like domains"/>
    <property type="match status" value="1"/>
</dbReference>
<dbReference type="Proteomes" id="UP000279307">
    <property type="component" value="Chromosome 9"/>
</dbReference>
<feature type="domain" description="CCHC-type" evidence="3">
    <location>
        <begin position="234"/>
        <end position="249"/>
    </location>
</feature>
<sequence>KWNSFDGRETFCAVKSNLCSVSETCKLRLVRTHLRCSRRSALRRLLIFWLNFRERNDFRNWRQQLELLQDTYHLDSNAVKILISLRLRGKALRWFHSRPGHLEMSAKELVNAMSGMFDHRPNKLALRKEFENRLWRKDESFCDYVFEKTTLANRITVDPEELINLMIDGIPDTRLRDQARMNRYERVEDLLDAFKKITLYEQPRSDRDHRTVKKPSSVKPTAGADATRPKEAHCFNCNEVGHAKRDCTKPQREWGSCYRCGSLEHHSRNCTQSHPTTSTVPTQGTSRSTETSTHLIQPTRPE</sequence>
<comment type="caution">
    <text evidence="4">The sequence shown here is derived from an EMBL/GenBank/DDBJ whole genome shotgun (WGS) entry which is preliminary data.</text>
</comment>
<dbReference type="InterPro" id="IPR001878">
    <property type="entry name" value="Znf_CCHC"/>
</dbReference>
<keyword evidence="1" id="KW-0479">Metal-binding</keyword>
<feature type="region of interest" description="Disordered" evidence="2">
    <location>
        <begin position="202"/>
        <end position="225"/>
    </location>
</feature>
<accession>A0A3L8DCT1</accession>
<feature type="region of interest" description="Disordered" evidence="2">
    <location>
        <begin position="266"/>
        <end position="302"/>
    </location>
</feature>
<reference evidence="4" key="1">
    <citation type="journal article" date="2018" name="Genome Res.">
        <title>The genomic architecture and molecular evolution of ant odorant receptors.</title>
        <authorList>
            <person name="McKenzie S.K."/>
            <person name="Kronauer D.J.C."/>
        </authorList>
    </citation>
    <scope>NUCLEOTIDE SEQUENCE [LARGE SCALE GENOMIC DNA]</scope>
    <source>
        <strain evidence="4">Clonal line C1</strain>
    </source>
</reference>
<dbReference type="GO" id="GO:0003676">
    <property type="term" value="F:nucleic acid binding"/>
    <property type="evidence" value="ECO:0007669"/>
    <property type="project" value="InterPro"/>
</dbReference>
<dbReference type="AlphaFoldDB" id="A0A3L8DCT1"/>
<dbReference type="Pfam" id="PF00098">
    <property type="entry name" value="zf-CCHC"/>
    <property type="match status" value="2"/>
</dbReference>
<dbReference type="EMBL" id="QOIP01000009">
    <property type="protein sequence ID" value="RLU18307.1"/>
    <property type="molecule type" value="Genomic_DNA"/>
</dbReference>
<keyword evidence="1" id="KW-0862">Zinc</keyword>